<evidence type="ECO:0000256" key="6">
    <source>
        <dbReference type="ARBA" id="ARBA00022801"/>
    </source>
</evidence>
<keyword evidence="13" id="KW-1185">Reference proteome</keyword>
<sequence>MALRSPALAGFLVGLLTAATPLAALSKVAPEAPACPASFADERVPALTNPKLSERAVPLCFGAFAVLHSGASRTPLYAAERLTRKSVAAARRVERADAFHEEERLAEDDRASLSDYVHSGFDRGHLAPAGDMPSAASQAESFSLANIVPQNRTFNRSLWAAIEESVRRLATQRGEIFVVTGPIFEGASTRAIKGRVLVPTALFKAVYDPRSGEAGAYLAPNDGSGDWRTVSLATLREKAGIDVFPGLPDAAKARAMTLPEPREFARDGSGWNATLDTLKRQALHFLRYLWRELLRAIF</sequence>
<dbReference type="EC" id="3.1.30.-" evidence="8"/>
<keyword evidence="7" id="KW-0460">Magnesium</keyword>
<feature type="domain" description="ENPP1-3/EXOG-like endonuclease/phosphodiesterase" evidence="10">
    <location>
        <begin position="63"/>
        <end position="250"/>
    </location>
</feature>
<organism evidence="12 13">
    <name type="scientific">Methylorubrum zatmanii</name>
    <dbReference type="NCBI Taxonomy" id="29429"/>
    <lineage>
        <taxon>Bacteria</taxon>
        <taxon>Pseudomonadati</taxon>
        <taxon>Pseudomonadota</taxon>
        <taxon>Alphaproteobacteria</taxon>
        <taxon>Hyphomicrobiales</taxon>
        <taxon>Methylobacteriaceae</taxon>
        <taxon>Methylorubrum</taxon>
    </lineage>
</organism>
<accession>A0ABW1WLY9</accession>
<comment type="caution">
    <text evidence="12">The sequence shown here is derived from an EMBL/GenBank/DDBJ whole genome shotgun (WGS) entry which is preliminary data.</text>
</comment>
<dbReference type="InterPro" id="IPR020821">
    <property type="entry name" value="ENPP1-3/EXOG-like_nuc-like"/>
</dbReference>
<name>A0ABW1WLY9_9HYPH</name>
<evidence type="ECO:0000313" key="12">
    <source>
        <dbReference type="EMBL" id="MFC6389244.1"/>
    </source>
</evidence>
<dbReference type="Pfam" id="PF01223">
    <property type="entry name" value="Endonuclease_NS"/>
    <property type="match status" value="1"/>
</dbReference>
<feature type="signal peptide" evidence="9">
    <location>
        <begin position="1"/>
        <end position="23"/>
    </location>
</feature>
<comment type="cofactor">
    <cofactor evidence="1 8">
        <name>Mg(2+)</name>
        <dbReference type="ChEBI" id="CHEBI:18420"/>
    </cofactor>
</comment>
<dbReference type="SMART" id="SM00477">
    <property type="entry name" value="NUC"/>
    <property type="match status" value="1"/>
</dbReference>
<feature type="domain" description="DNA/RNA non-specific endonuclease/pyrophosphatase/phosphodiesterase" evidence="11">
    <location>
        <begin position="60"/>
        <end position="250"/>
    </location>
</feature>
<keyword evidence="5 8" id="KW-0255">Endonuclease</keyword>
<evidence type="ECO:0000259" key="10">
    <source>
        <dbReference type="SMART" id="SM00477"/>
    </source>
</evidence>
<evidence type="ECO:0000256" key="2">
    <source>
        <dbReference type="ARBA" id="ARBA00010052"/>
    </source>
</evidence>
<dbReference type="GO" id="GO:0004519">
    <property type="term" value="F:endonuclease activity"/>
    <property type="evidence" value="ECO:0007669"/>
    <property type="project" value="UniProtKB-KW"/>
</dbReference>
<evidence type="ECO:0000256" key="1">
    <source>
        <dbReference type="ARBA" id="ARBA00001946"/>
    </source>
</evidence>
<keyword evidence="4 8" id="KW-0479">Metal-binding</keyword>
<evidence type="ECO:0000256" key="5">
    <source>
        <dbReference type="ARBA" id="ARBA00022759"/>
    </source>
</evidence>
<dbReference type="InterPro" id="IPR018524">
    <property type="entry name" value="DNA/RNA_endonuclease_AS"/>
</dbReference>
<evidence type="ECO:0000259" key="11">
    <source>
        <dbReference type="SMART" id="SM00892"/>
    </source>
</evidence>
<dbReference type="EMBL" id="JBHSTT010000026">
    <property type="protein sequence ID" value="MFC6389244.1"/>
    <property type="molecule type" value="Genomic_DNA"/>
</dbReference>
<keyword evidence="6 8" id="KW-0378">Hydrolase</keyword>
<dbReference type="SMART" id="SM00892">
    <property type="entry name" value="Endonuclease_NS"/>
    <property type="match status" value="1"/>
</dbReference>
<dbReference type="Gene3D" id="3.40.570.10">
    <property type="entry name" value="Extracellular Endonuclease, subunit A"/>
    <property type="match status" value="1"/>
</dbReference>
<evidence type="ECO:0000256" key="8">
    <source>
        <dbReference type="RuleBase" id="RU366055"/>
    </source>
</evidence>
<keyword evidence="3 8" id="KW-0540">Nuclease</keyword>
<comment type="similarity">
    <text evidence="2 8">Belongs to the DNA/RNA non-specific endonuclease family.</text>
</comment>
<feature type="chain" id="PRO_5047422178" description="Endonuclease" evidence="9">
    <location>
        <begin position="24"/>
        <end position="298"/>
    </location>
</feature>
<dbReference type="PANTHER" id="PTHR13966">
    <property type="entry name" value="ENDONUCLEASE RELATED"/>
    <property type="match status" value="1"/>
</dbReference>
<dbReference type="RefSeq" id="WP_192285099.1">
    <property type="nucleotide sequence ID" value="NZ_JBHSTT010000026.1"/>
</dbReference>
<protein>
    <recommendedName>
        <fullName evidence="8">Endonuclease</fullName>
        <ecNumber evidence="8">3.1.30.-</ecNumber>
    </recommendedName>
</protein>
<dbReference type="Proteomes" id="UP001596237">
    <property type="component" value="Unassembled WGS sequence"/>
</dbReference>
<evidence type="ECO:0000256" key="7">
    <source>
        <dbReference type="ARBA" id="ARBA00022842"/>
    </source>
</evidence>
<dbReference type="InterPro" id="IPR040255">
    <property type="entry name" value="Non-specific_endonuclease"/>
</dbReference>
<evidence type="ECO:0000256" key="9">
    <source>
        <dbReference type="SAM" id="SignalP"/>
    </source>
</evidence>
<evidence type="ECO:0000313" key="13">
    <source>
        <dbReference type="Proteomes" id="UP001596237"/>
    </source>
</evidence>
<dbReference type="InterPro" id="IPR044929">
    <property type="entry name" value="DNA/RNA_non-sp_Endonuclease_sf"/>
</dbReference>
<keyword evidence="9" id="KW-0732">Signal</keyword>
<reference evidence="13" key="1">
    <citation type="journal article" date="2019" name="Int. J. Syst. Evol. Microbiol.">
        <title>The Global Catalogue of Microorganisms (GCM) 10K type strain sequencing project: providing services to taxonomists for standard genome sequencing and annotation.</title>
        <authorList>
            <consortium name="The Broad Institute Genomics Platform"/>
            <consortium name="The Broad Institute Genome Sequencing Center for Infectious Disease"/>
            <person name="Wu L."/>
            <person name="Ma J."/>
        </authorList>
    </citation>
    <scope>NUCLEOTIDE SEQUENCE [LARGE SCALE GENOMIC DNA]</scope>
    <source>
        <strain evidence="13">CCUG 36916</strain>
    </source>
</reference>
<proteinExistence type="inferred from homology"/>
<dbReference type="PANTHER" id="PTHR13966:SF5">
    <property type="entry name" value="ENDONUCLEASE G, MITOCHONDRIAL"/>
    <property type="match status" value="1"/>
</dbReference>
<dbReference type="PROSITE" id="PS01070">
    <property type="entry name" value="NUCLEASE_NON_SPEC"/>
    <property type="match status" value="1"/>
</dbReference>
<dbReference type="InterPro" id="IPR044925">
    <property type="entry name" value="His-Me_finger_sf"/>
</dbReference>
<gene>
    <name evidence="12" type="ORF">ACFQDP_07810</name>
</gene>
<evidence type="ECO:0000256" key="3">
    <source>
        <dbReference type="ARBA" id="ARBA00022722"/>
    </source>
</evidence>
<evidence type="ECO:0000256" key="4">
    <source>
        <dbReference type="ARBA" id="ARBA00022723"/>
    </source>
</evidence>
<dbReference type="InterPro" id="IPR001604">
    <property type="entry name" value="Endo_G_ENPP1-like_dom"/>
</dbReference>
<dbReference type="SUPFAM" id="SSF54060">
    <property type="entry name" value="His-Me finger endonucleases"/>
    <property type="match status" value="1"/>
</dbReference>